<keyword evidence="2" id="KW-1185">Reference proteome</keyword>
<proteinExistence type="predicted"/>
<protein>
    <recommendedName>
        <fullName evidence="3">Lipoprotein</fullName>
    </recommendedName>
</protein>
<reference evidence="1" key="1">
    <citation type="submission" date="2022-08" db="EMBL/GenBank/DDBJ databases">
        <title>Whole genome sequencing of non-tuberculosis mycobacteria type-strains.</title>
        <authorList>
            <person name="Igarashi Y."/>
            <person name="Osugi A."/>
            <person name="Mitarai S."/>
        </authorList>
    </citation>
    <scope>NUCLEOTIDE SEQUENCE</scope>
    <source>
        <strain evidence="1">DSM 45127</strain>
    </source>
</reference>
<name>A0ABY3VS10_9MYCO</name>
<dbReference type="Proteomes" id="UP001055336">
    <property type="component" value="Chromosome"/>
</dbReference>
<dbReference type="Gene3D" id="2.130.10.10">
    <property type="entry name" value="YVTN repeat-like/Quinoprotein amine dehydrogenase"/>
    <property type="match status" value="1"/>
</dbReference>
<evidence type="ECO:0000313" key="1">
    <source>
        <dbReference type="EMBL" id="UMB72254.1"/>
    </source>
</evidence>
<gene>
    <name evidence="1" type="ORF">MKK62_10975</name>
</gene>
<evidence type="ECO:0000313" key="2">
    <source>
        <dbReference type="Proteomes" id="UP001055336"/>
    </source>
</evidence>
<dbReference type="SUPFAM" id="SSF101898">
    <property type="entry name" value="NHL repeat"/>
    <property type="match status" value="1"/>
</dbReference>
<dbReference type="RefSeq" id="WP_240263966.1">
    <property type="nucleotide sequence ID" value="NZ_CP092488.2"/>
</dbReference>
<dbReference type="EMBL" id="CP092488">
    <property type="protein sequence ID" value="UMB72254.1"/>
    <property type="molecule type" value="Genomic_DNA"/>
</dbReference>
<dbReference type="InterPro" id="IPR015943">
    <property type="entry name" value="WD40/YVTN_repeat-like_dom_sf"/>
</dbReference>
<evidence type="ECO:0008006" key="3">
    <source>
        <dbReference type="Google" id="ProtNLM"/>
    </source>
</evidence>
<sequence>MGLVCLLIASTGCSKKSFDDIPAAVSPAQAAQSPPLTGAPAGVVRPLGGRAQAAVYDHRTAQLVILTAGTPSSLLMMGSQQTGSRVIPLSGPATGLAGDGDGTAYVSTRGGYFAVDLSVGHATLVSVRDAEHADFTAITRRADGTVVLGTADGELFSLRPGATEAARTTIHAHVDSLAAQGNTVAVLDRGQTSVVTVGADGRIGQSLRAGQGATTMVADPAGRLLVADTRGGQLLVFGVDPLILRQAYPVADAPYGVAGSRGLAWVSQTSANTVIGYDLSTGIPLEKVRYPSVRQPNALAFDDAAGTLYVASGVGEGVQIIEHAATGTR</sequence>
<accession>A0ABY3VS10</accession>
<organism evidence="1 2">
    <name type="scientific">Mycobacterium paraterrae</name>
    <dbReference type="NCBI Taxonomy" id="577492"/>
    <lineage>
        <taxon>Bacteria</taxon>
        <taxon>Bacillati</taxon>
        <taxon>Actinomycetota</taxon>
        <taxon>Actinomycetes</taxon>
        <taxon>Mycobacteriales</taxon>
        <taxon>Mycobacteriaceae</taxon>
        <taxon>Mycobacterium</taxon>
    </lineage>
</organism>